<evidence type="ECO:0000313" key="16">
    <source>
        <dbReference type="EMBL" id="SNB75109.1"/>
    </source>
</evidence>
<keyword evidence="6" id="KW-0347">Helicase</keyword>
<proteinExistence type="inferred from homology"/>
<keyword evidence="2 13" id="KW-0963">Cytoplasm</keyword>
<keyword evidence="7 13" id="KW-0067">ATP-binding</keyword>
<keyword evidence="5 13" id="KW-0378">Hydrolase</keyword>
<dbReference type="FunFam" id="3.40.50.300:FF:000546">
    <property type="entry name" value="Transcription-repair-coupling factor"/>
    <property type="match status" value="1"/>
</dbReference>
<dbReference type="Pfam" id="PF03461">
    <property type="entry name" value="TRCF"/>
    <property type="match status" value="1"/>
</dbReference>
<evidence type="ECO:0000256" key="12">
    <source>
        <dbReference type="ARBA" id="ARBA00070128"/>
    </source>
</evidence>
<evidence type="ECO:0000256" key="13">
    <source>
        <dbReference type="HAMAP-Rule" id="MF_00969"/>
    </source>
</evidence>
<dbReference type="Gene3D" id="3.90.1150.50">
    <property type="entry name" value="Transcription-repair-coupling factor, D7 domain"/>
    <property type="match status" value="1"/>
</dbReference>
<comment type="similarity">
    <text evidence="10 13">In the N-terminal section; belongs to the UvrB family.</text>
</comment>
<dbReference type="InterPro" id="IPR004576">
    <property type="entry name" value="Mfd"/>
</dbReference>
<dbReference type="FunCoup" id="A0A212RRN1">
    <property type="interactions" value="407"/>
</dbReference>
<dbReference type="RefSeq" id="WP_088572378.1">
    <property type="nucleotide sequence ID" value="NZ_FYEK01000075.1"/>
</dbReference>
<dbReference type="EC" id="3.6.4.-" evidence="13"/>
<dbReference type="EMBL" id="FYEK01000075">
    <property type="protein sequence ID" value="SNB75109.1"/>
    <property type="molecule type" value="Genomic_DNA"/>
</dbReference>
<dbReference type="GO" id="GO:0016787">
    <property type="term" value="F:hydrolase activity"/>
    <property type="evidence" value="ECO:0007669"/>
    <property type="project" value="UniProtKB-KW"/>
</dbReference>
<dbReference type="InterPro" id="IPR041471">
    <property type="entry name" value="UvrB_inter"/>
</dbReference>
<keyword evidence="9 13" id="KW-0234">DNA repair</keyword>
<dbReference type="Proteomes" id="UP000197025">
    <property type="component" value="Unassembled WGS sequence"/>
</dbReference>
<reference evidence="17" key="1">
    <citation type="submission" date="2017-06" db="EMBL/GenBank/DDBJ databases">
        <authorList>
            <person name="Varghese N."/>
            <person name="Submissions S."/>
        </authorList>
    </citation>
    <scope>NUCLEOTIDE SEQUENCE [LARGE SCALE GENOMIC DNA]</scope>
    <source>
        <strain evidence="17">JAD2</strain>
    </source>
</reference>
<evidence type="ECO:0000256" key="5">
    <source>
        <dbReference type="ARBA" id="ARBA00022801"/>
    </source>
</evidence>
<dbReference type="Pfam" id="PF17757">
    <property type="entry name" value="UvrB_inter"/>
    <property type="match status" value="1"/>
</dbReference>
<evidence type="ECO:0000256" key="6">
    <source>
        <dbReference type="ARBA" id="ARBA00022806"/>
    </source>
</evidence>
<comment type="function">
    <text evidence="13">Couples transcription and DNA repair by recognizing RNA polymerase (RNAP) stalled at DNA lesions. Mediates ATP-dependent release of RNAP and its truncated transcript from the DNA, and recruitment of nucleotide excision repair machinery to the damaged site.</text>
</comment>
<gene>
    <name evidence="13" type="primary">mfd</name>
    <name evidence="16" type="ORF">SAMN02746019_00018580</name>
</gene>
<dbReference type="SUPFAM" id="SSF141259">
    <property type="entry name" value="CarD-like"/>
    <property type="match status" value="1"/>
</dbReference>
<dbReference type="Gene3D" id="3.40.50.300">
    <property type="entry name" value="P-loop containing nucleotide triphosphate hydrolases"/>
    <property type="match status" value="2"/>
</dbReference>
<name>A0A212RRN1_9CHLR</name>
<dbReference type="SMART" id="SM01058">
    <property type="entry name" value="CarD_TRCF"/>
    <property type="match status" value="1"/>
</dbReference>
<dbReference type="InterPro" id="IPR005118">
    <property type="entry name" value="TRCF_C"/>
</dbReference>
<evidence type="ECO:0000256" key="7">
    <source>
        <dbReference type="ARBA" id="ARBA00022840"/>
    </source>
</evidence>
<dbReference type="SUPFAM" id="SSF143517">
    <property type="entry name" value="TRCF domain-like"/>
    <property type="match status" value="1"/>
</dbReference>
<accession>A0A212RRN1</accession>
<dbReference type="Gene3D" id="3.30.2060.10">
    <property type="entry name" value="Penicillin-binding protein 1b domain"/>
    <property type="match status" value="1"/>
</dbReference>
<sequence length="1156" mass="129473">MALLSGLLLLLEDEPALQEARRALAAGRPAGIPLPRAAWPFWIAALLQEAPRPTLIVAGTAERAQRMAQDLALYLGPERIHLLPEPPVLPYERAPWPPEIRAERLTALAALAGLNGDPAPVSVASTRALRLRTLPPRLFHRLRRIIRTGQELPLEGFVRYLLEAGYEPVTMVTHPGQFARRGGILDLFPSTAPEPVRIEWEADRILSMRAFDPSTQRTLRPVEQVRIFPAREALPGYGPAAAARLATWEPAAEAAAEREALERERQALAQGAPFPTLEFYLPYFYGDATTPLAYLPEDGWVILLDETEIREAWEEIEEEARALRARGESAGFLPPDYPDPLVDRVQWESALRRRPALRITALPEEGGSPTLSFEAPPRFGGQIQRMIEDFARRLQLREAVVIVSRQAGRLAAVWADHAPGLREAAQTVSSLETPPLPQRIYFLSGALSSGFLFRSKDGRRLALLTDAELFGVLRPLPWRRRARRGPPPEWIRELREGDYVVHEDFGIGIFEGLVRLNLDGVEREYLVVRYAGNDRLYVPVDQADRVSRYVGPTDQPPEIHPLGGGEWAQARARARQAAAEVARELLELYARREVARGHAFSPDTPWQRELEASFPFIETEDQLRAIEEVKADMERPRPMDRLLCGDAGFGKTEVALRAAFKAVMDGKQVALLAPTTILAHQHYETFRARLAPFPVVVEVLTRLRSPREQAEILRQLREGEIDILIGTHRLLQPDVVFKDLGLVIIDEEQRFGVRHKEHFKRLRAEVDVLTLTATPIPRTLYLALSGLRDISLIQTPPEERLPVQVYVGPYDDRLVRSAIMRELDRGGQVFVVYNRVHGLEVWKERLQALVPGARFGMAHGQMPPRQLEKTMMAFTRGEIDVLVATDIISSGLDIPNANTMIVIRADLFGLAQLYQLRGRVGRSVLQGYAYFLYDPKVPLTAEARERLMAIYEIPGLGGGFQLAMRDLEVRGAGEILGTRQHGHIAAVGFDLYMKMLNRAIAELRAEQEGEPPPPAPEGVTLNLPWPIGLPEDYVPDPALRLQLYRRMAAIQTLEGVAEMARELEDRFGPLPEEARNLLQQLRLKILAARAGIERIHVEGRTLVLRPAPAGADGIARELGGWIADGALRIPRRPTWPQDLERALRRWAGLPEAAGSC</sequence>
<dbReference type="InterPro" id="IPR036101">
    <property type="entry name" value="CarD-like/TRCF_RID_sf"/>
</dbReference>
<dbReference type="PANTHER" id="PTHR47964:SF1">
    <property type="entry name" value="ATP-DEPENDENT DNA HELICASE HOMOLOG RECG, CHLOROPLASTIC"/>
    <property type="match status" value="1"/>
</dbReference>
<evidence type="ECO:0000259" key="14">
    <source>
        <dbReference type="PROSITE" id="PS51192"/>
    </source>
</evidence>
<keyword evidence="8 13" id="KW-0238">DNA-binding</keyword>
<comment type="similarity">
    <text evidence="11 13">In the C-terminal section; belongs to the helicase family. RecG subfamily.</text>
</comment>
<dbReference type="GO" id="GO:0005737">
    <property type="term" value="C:cytoplasm"/>
    <property type="evidence" value="ECO:0007669"/>
    <property type="project" value="UniProtKB-SubCell"/>
</dbReference>
<dbReference type="SMART" id="SM00487">
    <property type="entry name" value="DEXDc"/>
    <property type="match status" value="1"/>
</dbReference>
<comment type="subcellular location">
    <subcellularLocation>
        <location evidence="1 13">Cytoplasm</location>
    </subcellularLocation>
</comment>
<evidence type="ECO:0000256" key="10">
    <source>
        <dbReference type="ARBA" id="ARBA00061104"/>
    </source>
</evidence>
<dbReference type="InParanoid" id="A0A212RRN1"/>
<protein>
    <recommendedName>
        <fullName evidence="12 13">Transcription-repair-coupling factor</fullName>
        <shortName evidence="13">TRCF</shortName>
        <ecNumber evidence="13">3.6.4.-</ecNumber>
    </recommendedName>
</protein>
<dbReference type="InterPro" id="IPR014001">
    <property type="entry name" value="Helicase_ATP-bd"/>
</dbReference>
<feature type="domain" description="Helicase ATP-binding" evidence="14">
    <location>
        <begin position="632"/>
        <end position="793"/>
    </location>
</feature>
<evidence type="ECO:0000256" key="9">
    <source>
        <dbReference type="ARBA" id="ARBA00023204"/>
    </source>
</evidence>
<dbReference type="InterPro" id="IPR047112">
    <property type="entry name" value="RecG/Mfd"/>
</dbReference>
<keyword evidence="4 13" id="KW-0227">DNA damage</keyword>
<evidence type="ECO:0000313" key="17">
    <source>
        <dbReference type="Proteomes" id="UP000197025"/>
    </source>
</evidence>
<dbReference type="CDD" id="cd17991">
    <property type="entry name" value="DEXHc_TRCF"/>
    <property type="match status" value="1"/>
</dbReference>
<evidence type="ECO:0000256" key="11">
    <source>
        <dbReference type="ARBA" id="ARBA00061399"/>
    </source>
</evidence>
<dbReference type="Pfam" id="PF02559">
    <property type="entry name" value="CarD_TRCF_RID"/>
    <property type="match status" value="1"/>
</dbReference>
<dbReference type="NCBIfam" id="TIGR00580">
    <property type="entry name" value="mfd"/>
    <property type="match status" value="1"/>
</dbReference>
<dbReference type="PROSITE" id="PS51194">
    <property type="entry name" value="HELICASE_CTER"/>
    <property type="match status" value="1"/>
</dbReference>
<evidence type="ECO:0000256" key="2">
    <source>
        <dbReference type="ARBA" id="ARBA00022490"/>
    </source>
</evidence>
<dbReference type="PANTHER" id="PTHR47964">
    <property type="entry name" value="ATP-DEPENDENT DNA HELICASE HOMOLOG RECG, CHLOROPLASTIC"/>
    <property type="match status" value="1"/>
</dbReference>
<dbReference type="GO" id="GO:0003684">
    <property type="term" value="F:damaged DNA binding"/>
    <property type="evidence" value="ECO:0007669"/>
    <property type="project" value="InterPro"/>
</dbReference>
<dbReference type="Gene3D" id="2.40.10.170">
    <property type="match status" value="1"/>
</dbReference>
<dbReference type="InterPro" id="IPR001650">
    <property type="entry name" value="Helicase_C-like"/>
</dbReference>
<evidence type="ECO:0000256" key="3">
    <source>
        <dbReference type="ARBA" id="ARBA00022741"/>
    </source>
</evidence>
<dbReference type="GO" id="GO:0005524">
    <property type="term" value="F:ATP binding"/>
    <property type="evidence" value="ECO:0007669"/>
    <property type="project" value="UniProtKB-UniRule"/>
</dbReference>
<keyword evidence="17" id="KW-1185">Reference proteome</keyword>
<dbReference type="SUPFAM" id="SSF52540">
    <property type="entry name" value="P-loop containing nucleoside triphosphate hydrolases"/>
    <property type="match status" value="3"/>
</dbReference>
<dbReference type="Gene3D" id="3.40.50.11180">
    <property type="match status" value="1"/>
</dbReference>
<dbReference type="GO" id="GO:0003678">
    <property type="term" value="F:DNA helicase activity"/>
    <property type="evidence" value="ECO:0007669"/>
    <property type="project" value="TreeGrafter"/>
</dbReference>
<dbReference type="SMART" id="SM00982">
    <property type="entry name" value="TRCF"/>
    <property type="match status" value="1"/>
</dbReference>
<dbReference type="PROSITE" id="PS51192">
    <property type="entry name" value="HELICASE_ATP_BIND_1"/>
    <property type="match status" value="1"/>
</dbReference>
<evidence type="ECO:0000256" key="4">
    <source>
        <dbReference type="ARBA" id="ARBA00022763"/>
    </source>
</evidence>
<dbReference type="GO" id="GO:0000716">
    <property type="term" value="P:transcription-coupled nucleotide-excision repair, DNA damage recognition"/>
    <property type="evidence" value="ECO:0007669"/>
    <property type="project" value="UniProtKB-UniRule"/>
</dbReference>
<dbReference type="InterPro" id="IPR011545">
    <property type="entry name" value="DEAD/DEAH_box_helicase_dom"/>
</dbReference>
<dbReference type="InterPro" id="IPR003711">
    <property type="entry name" value="CarD-like/TRCF_RID"/>
</dbReference>
<keyword evidence="3 13" id="KW-0547">Nucleotide-binding</keyword>
<feature type="domain" description="Helicase C-terminal" evidence="15">
    <location>
        <begin position="814"/>
        <end position="968"/>
    </location>
</feature>
<dbReference type="AlphaFoldDB" id="A0A212RRN1"/>
<evidence type="ECO:0000259" key="15">
    <source>
        <dbReference type="PROSITE" id="PS51194"/>
    </source>
</evidence>
<evidence type="ECO:0000256" key="8">
    <source>
        <dbReference type="ARBA" id="ARBA00023125"/>
    </source>
</evidence>
<dbReference type="OrthoDB" id="9804325at2"/>
<dbReference type="InterPro" id="IPR037235">
    <property type="entry name" value="TRCF-like_C_D7"/>
</dbReference>
<dbReference type="GO" id="GO:0006355">
    <property type="term" value="P:regulation of DNA-templated transcription"/>
    <property type="evidence" value="ECO:0007669"/>
    <property type="project" value="UniProtKB-UniRule"/>
</dbReference>
<evidence type="ECO:0000256" key="1">
    <source>
        <dbReference type="ARBA" id="ARBA00004496"/>
    </source>
</evidence>
<dbReference type="Pfam" id="PF00270">
    <property type="entry name" value="DEAD"/>
    <property type="match status" value="1"/>
</dbReference>
<dbReference type="SMART" id="SM00490">
    <property type="entry name" value="HELICc"/>
    <property type="match status" value="1"/>
</dbReference>
<dbReference type="InterPro" id="IPR027417">
    <property type="entry name" value="P-loop_NTPase"/>
</dbReference>
<dbReference type="Pfam" id="PF00271">
    <property type="entry name" value="Helicase_C"/>
    <property type="match status" value="1"/>
</dbReference>
<organism evidence="16 17">
    <name type="scientific">Thermoflexus hugenholtzii JAD2</name>
    <dbReference type="NCBI Taxonomy" id="877466"/>
    <lineage>
        <taxon>Bacteria</taxon>
        <taxon>Bacillati</taxon>
        <taxon>Chloroflexota</taxon>
        <taxon>Thermoflexia</taxon>
        <taxon>Thermoflexales</taxon>
        <taxon>Thermoflexaceae</taxon>
        <taxon>Thermoflexus</taxon>
    </lineage>
</organism>
<dbReference type="HAMAP" id="MF_00969">
    <property type="entry name" value="TRCF"/>
    <property type="match status" value="1"/>
</dbReference>